<dbReference type="RefSeq" id="WP_279674625.1">
    <property type="nucleotide sequence ID" value="NZ_CP122566.1"/>
</dbReference>
<evidence type="ECO:0000256" key="1">
    <source>
        <dbReference type="SAM" id="MobiDB-lite"/>
    </source>
</evidence>
<sequence>MSSRRSARRAQQPAEHPSPPSYPSPAEDVATEELLRTHRISPKTLGLVLMALIGVIMLITTGVLWLVSGHLSPLILTLGVLLIVFPAGYGLWRAIATRQNSR</sequence>
<feature type="region of interest" description="Disordered" evidence="1">
    <location>
        <begin position="1"/>
        <end position="27"/>
    </location>
</feature>
<feature type="transmembrane region" description="Helical" evidence="2">
    <location>
        <begin position="45"/>
        <end position="67"/>
    </location>
</feature>
<name>A0AAJ6AFY5_9MICC</name>
<keyword evidence="2" id="KW-0472">Membrane</keyword>
<dbReference type="EMBL" id="CP122566">
    <property type="protein sequence ID" value="WGH92613.1"/>
    <property type="molecule type" value="Genomic_DNA"/>
</dbReference>
<evidence type="ECO:0000313" key="3">
    <source>
        <dbReference type="EMBL" id="WGH92613.1"/>
    </source>
</evidence>
<feature type="transmembrane region" description="Helical" evidence="2">
    <location>
        <begin position="73"/>
        <end position="92"/>
    </location>
</feature>
<keyword evidence="4" id="KW-1185">Reference proteome</keyword>
<protein>
    <submittedName>
        <fullName evidence="3">Uncharacterized protein</fullName>
    </submittedName>
</protein>
<keyword evidence="2" id="KW-1133">Transmembrane helix</keyword>
<evidence type="ECO:0000313" key="4">
    <source>
        <dbReference type="Proteomes" id="UP001224674"/>
    </source>
</evidence>
<reference evidence="3 4" key="1">
    <citation type="submission" date="2023-03" db="EMBL/GenBank/DDBJ databases">
        <title>Complete genome sequences of several Auritidibacter ignavus strains isolated from ear infections.</title>
        <authorList>
            <person name="Baehr T."/>
            <person name="Baumhoegger A.M."/>
        </authorList>
    </citation>
    <scope>NUCLEOTIDE SEQUENCE [LARGE SCALE GENOMIC DNA]</scope>
    <source>
        <strain evidence="3 4">BABAE-6</strain>
    </source>
</reference>
<evidence type="ECO:0000256" key="2">
    <source>
        <dbReference type="SAM" id="Phobius"/>
    </source>
</evidence>
<gene>
    <name evidence="3" type="ORF">QDX21_09940</name>
</gene>
<proteinExistence type="predicted"/>
<organism evidence="3 4">
    <name type="scientific">Auritidibacter ignavus</name>
    <dbReference type="NCBI Taxonomy" id="678932"/>
    <lineage>
        <taxon>Bacteria</taxon>
        <taxon>Bacillati</taxon>
        <taxon>Actinomycetota</taxon>
        <taxon>Actinomycetes</taxon>
        <taxon>Micrococcales</taxon>
        <taxon>Micrococcaceae</taxon>
        <taxon>Auritidibacter</taxon>
    </lineage>
</organism>
<dbReference type="Proteomes" id="UP001224674">
    <property type="component" value="Chromosome"/>
</dbReference>
<dbReference type="AlphaFoldDB" id="A0AAJ6AFY5"/>
<accession>A0AAJ6AFY5</accession>
<keyword evidence="2" id="KW-0812">Transmembrane</keyword>